<protein>
    <recommendedName>
        <fullName evidence="10">HSF-type DNA-binding domain-containing protein</fullName>
    </recommendedName>
</protein>
<dbReference type="AlphaFoldDB" id="A0AAP0MAQ5"/>
<dbReference type="PRINTS" id="PR00056">
    <property type="entry name" value="HSFDOMAIN"/>
</dbReference>
<name>A0AAP0MAQ5_9ROSI</name>
<dbReference type="GO" id="GO:0034605">
    <property type="term" value="P:cellular response to heat"/>
    <property type="evidence" value="ECO:0007669"/>
    <property type="project" value="TreeGrafter"/>
</dbReference>
<evidence type="ECO:0000256" key="4">
    <source>
        <dbReference type="ARBA" id="ARBA00023015"/>
    </source>
</evidence>
<dbReference type="SUPFAM" id="SSF46785">
    <property type="entry name" value="Winged helix' DNA-binding domain"/>
    <property type="match status" value="1"/>
</dbReference>
<dbReference type="GO" id="GO:0000978">
    <property type="term" value="F:RNA polymerase II cis-regulatory region sequence-specific DNA binding"/>
    <property type="evidence" value="ECO:0007669"/>
    <property type="project" value="TreeGrafter"/>
</dbReference>
<evidence type="ECO:0000256" key="3">
    <source>
        <dbReference type="ARBA" id="ARBA00022553"/>
    </source>
</evidence>
<keyword evidence="4" id="KW-0805">Transcription regulation</keyword>
<evidence type="ECO:0000256" key="5">
    <source>
        <dbReference type="ARBA" id="ARBA00023016"/>
    </source>
</evidence>
<comment type="caution">
    <text evidence="11">The sequence shown here is derived from an EMBL/GenBank/DDBJ whole genome shotgun (WGS) entry which is preliminary data.</text>
</comment>
<evidence type="ECO:0000256" key="9">
    <source>
        <dbReference type="RuleBase" id="RU004020"/>
    </source>
</evidence>
<comment type="similarity">
    <text evidence="9">Belongs to the HSF family.</text>
</comment>
<evidence type="ECO:0000259" key="10">
    <source>
        <dbReference type="SMART" id="SM00415"/>
    </source>
</evidence>
<sequence length="97" mass="10995">MEPMSSSSAANGNSLPPFLSKIYDMVEDPSTNDIVSWSSSNNSFIVWKVAEFSRDLLPKYFKHSNFSSFVRQLNTYVGLMFQGFGKFTTHFVYVADC</sequence>
<comment type="subunit">
    <text evidence="2">Homotrimer.</text>
</comment>
<dbReference type="FunFam" id="1.10.10.10:FF:000037">
    <property type="entry name" value="Heat stress transcription factor B-4"/>
    <property type="match status" value="1"/>
</dbReference>
<proteinExistence type="inferred from homology"/>
<gene>
    <name evidence="11" type="ORF">WN944_016335</name>
</gene>
<dbReference type="PANTHER" id="PTHR10015:SF427">
    <property type="entry name" value="HEAT SHOCK FACTOR PROTEIN"/>
    <property type="match status" value="1"/>
</dbReference>
<dbReference type="InterPro" id="IPR036388">
    <property type="entry name" value="WH-like_DNA-bd_sf"/>
</dbReference>
<organism evidence="11 12">
    <name type="scientific">Citrus x changshan-huyou</name>
    <dbReference type="NCBI Taxonomy" id="2935761"/>
    <lineage>
        <taxon>Eukaryota</taxon>
        <taxon>Viridiplantae</taxon>
        <taxon>Streptophyta</taxon>
        <taxon>Embryophyta</taxon>
        <taxon>Tracheophyta</taxon>
        <taxon>Spermatophyta</taxon>
        <taxon>Magnoliopsida</taxon>
        <taxon>eudicotyledons</taxon>
        <taxon>Gunneridae</taxon>
        <taxon>Pentapetalae</taxon>
        <taxon>rosids</taxon>
        <taxon>malvids</taxon>
        <taxon>Sapindales</taxon>
        <taxon>Rutaceae</taxon>
        <taxon>Aurantioideae</taxon>
        <taxon>Citrus</taxon>
    </lineage>
</organism>
<keyword evidence="8" id="KW-0539">Nucleus</keyword>
<dbReference type="GO" id="GO:0003700">
    <property type="term" value="F:DNA-binding transcription factor activity"/>
    <property type="evidence" value="ECO:0007669"/>
    <property type="project" value="InterPro"/>
</dbReference>
<dbReference type="Pfam" id="PF00447">
    <property type="entry name" value="HSF_DNA-bind"/>
    <property type="match status" value="1"/>
</dbReference>
<evidence type="ECO:0000256" key="1">
    <source>
        <dbReference type="ARBA" id="ARBA00004123"/>
    </source>
</evidence>
<keyword evidence="12" id="KW-1185">Reference proteome</keyword>
<dbReference type="SMART" id="SM00415">
    <property type="entry name" value="HSF"/>
    <property type="match status" value="1"/>
</dbReference>
<dbReference type="InterPro" id="IPR000232">
    <property type="entry name" value="HSF_DNA-bd"/>
</dbReference>
<keyword evidence="7" id="KW-0804">Transcription</keyword>
<comment type="subcellular location">
    <subcellularLocation>
        <location evidence="1">Nucleus</location>
    </subcellularLocation>
</comment>
<dbReference type="EMBL" id="JBCGBO010000005">
    <property type="protein sequence ID" value="KAK9201134.1"/>
    <property type="molecule type" value="Genomic_DNA"/>
</dbReference>
<evidence type="ECO:0000256" key="8">
    <source>
        <dbReference type="ARBA" id="ARBA00023242"/>
    </source>
</evidence>
<feature type="domain" description="HSF-type DNA-binding" evidence="10">
    <location>
        <begin position="14"/>
        <end position="95"/>
    </location>
</feature>
<reference evidence="11 12" key="1">
    <citation type="submission" date="2024-05" db="EMBL/GenBank/DDBJ databases">
        <title>Haplotype-resolved chromosome-level genome assembly of Huyou (Citrus changshanensis).</title>
        <authorList>
            <person name="Miao C."/>
            <person name="Chen W."/>
            <person name="Wu Y."/>
            <person name="Wang L."/>
            <person name="Zhao S."/>
            <person name="Grierson D."/>
            <person name="Xu C."/>
            <person name="Chen K."/>
        </authorList>
    </citation>
    <scope>NUCLEOTIDE SEQUENCE [LARGE SCALE GENOMIC DNA]</scope>
    <source>
        <strain evidence="11">01-14</strain>
        <tissue evidence="11">Leaf</tissue>
    </source>
</reference>
<accession>A0AAP0MAQ5</accession>
<keyword evidence="3" id="KW-0597">Phosphoprotein</keyword>
<dbReference type="GO" id="GO:0006357">
    <property type="term" value="P:regulation of transcription by RNA polymerase II"/>
    <property type="evidence" value="ECO:0007669"/>
    <property type="project" value="TreeGrafter"/>
</dbReference>
<evidence type="ECO:0000256" key="6">
    <source>
        <dbReference type="ARBA" id="ARBA00023125"/>
    </source>
</evidence>
<dbReference type="Gene3D" id="1.10.10.10">
    <property type="entry name" value="Winged helix-like DNA-binding domain superfamily/Winged helix DNA-binding domain"/>
    <property type="match status" value="1"/>
</dbReference>
<dbReference type="InterPro" id="IPR036390">
    <property type="entry name" value="WH_DNA-bd_sf"/>
</dbReference>
<evidence type="ECO:0000256" key="7">
    <source>
        <dbReference type="ARBA" id="ARBA00023163"/>
    </source>
</evidence>
<dbReference type="Proteomes" id="UP001428341">
    <property type="component" value="Unassembled WGS sequence"/>
</dbReference>
<evidence type="ECO:0000313" key="11">
    <source>
        <dbReference type="EMBL" id="KAK9201134.1"/>
    </source>
</evidence>
<dbReference type="PANTHER" id="PTHR10015">
    <property type="entry name" value="HEAT SHOCK TRANSCRIPTION FACTOR"/>
    <property type="match status" value="1"/>
</dbReference>
<keyword evidence="6" id="KW-0238">DNA-binding</keyword>
<evidence type="ECO:0000256" key="2">
    <source>
        <dbReference type="ARBA" id="ARBA00011233"/>
    </source>
</evidence>
<evidence type="ECO:0000313" key="12">
    <source>
        <dbReference type="Proteomes" id="UP001428341"/>
    </source>
</evidence>
<dbReference type="GO" id="GO:0005634">
    <property type="term" value="C:nucleus"/>
    <property type="evidence" value="ECO:0007669"/>
    <property type="project" value="UniProtKB-SubCell"/>
</dbReference>
<keyword evidence="5" id="KW-0346">Stress response</keyword>